<evidence type="ECO:0000256" key="1">
    <source>
        <dbReference type="SAM" id="MobiDB-lite"/>
    </source>
</evidence>
<sequence>MPRQPVNQLSADESTEDAGSLFEGAHGLFQKIEDDQSTVPGRNSTEQAPGPRSGPVTSWTAPTIQRWITLPATVWQRSSAVRSKSTAPPPSVATLRRKACLYANSHWQDLAMLRRAFCFVEEIGALGSLHRAPEGRSESWSTRRSESAPAINEINVGDPRSKRSTRTYATETPYIVIVVCHSMRDGVEYTVSAADWWTFDSGSTTLAFTDVK</sequence>
<feature type="region of interest" description="Disordered" evidence="1">
    <location>
        <begin position="132"/>
        <end position="165"/>
    </location>
</feature>
<dbReference type="AlphaFoldDB" id="A0AAW0R579"/>
<name>A0AAW0R579_9PEZI</name>
<feature type="region of interest" description="Disordered" evidence="1">
    <location>
        <begin position="1"/>
        <end position="61"/>
    </location>
</feature>
<evidence type="ECO:0000313" key="2">
    <source>
        <dbReference type="EMBL" id="KAK8124056.1"/>
    </source>
</evidence>
<proteinExistence type="predicted"/>
<gene>
    <name evidence="2" type="ORF">PG999_003974</name>
</gene>
<accession>A0AAW0R579</accession>
<feature type="compositionally biased region" description="Basic and acidic residues" evidence="1">
    <location>
        <begin position="132"/>
        <end position="146"/>
    </location>
</feature>
<dbReference type="Proteomes" id="UP001392437">
    <property type="component" value="Unassembled WGS sequence"/>
</dbReference>
<keyword evidence="3" id="KW-1185">Reference proteome</keyword>
<reference evidence="2 3" key="1">
    <citation type="submission" date="2023-01" db="EMBL/GenBank/DDBJ databases">
        <title>Analysis of 21 Apiospora genomes using comparative genomics revels a genus with tremendous synthesis potential of carbohydrate active enzymes and secondary metabolites.</title>
        <authorList>
            <person name="Sorensen T."/>
        </authorList>
    </citation>
    <scope>NUCLEOTIDE SEQUENCE [LARGE SCALE GENOMIC DNA]</scope>
    <source>
        <strain evidence="2 3">CBS 117206</strain>
    </source>
</reference>
<comment type="caution">
    <text evidence="2">The sequence shown here is derived from an EMBL/GenBank/DDBJ whole genome shotgun (WGS) entry which is preliminary data.</text>
</comment>
<feature type="compositionally biased region" description="Polar residues" evidence="1">
    <location>
        <begin position="1"/>
        <end position="12"/>
    </location>
</feature>
<organism evidence="2 3">
    <name type="scientific">Apiospora kogelbergensis</name>
    <dbReference type="NCBI Taxonomy" id="1337665"/>
    <lineage>
        <taxon>Eukaryota</taxon>
        <taxon>Fungi</taxon>
        <taxon>Dikarya</taxon>
        <taxon>Ascomycota</taxon>
        <taxon>Pezizomycotina</taxon>
        <taxon>Sordariomycetes</taxon>
        <taxon>Xylariomycetidae</taxon>
        <taxon>Amphisphaeriales</taxon>
        <taxon>Apiosporaceae</taxon>
        <taxon>Apiospora</taxon>
    </lineage>
</organism>
<dbReference type="EMBL" id="JAQQWP010000003">
    <property type="protein sequence ID" value="KAK8124056.1"/>
    <property type="molecule type" value="Genomic_DNA"/>
</dbReference>
<feature type="compositionally biased region" description="Polar residues" evidence="1">
    <location>
        <begin position="37"/>
        <end position="47"/>
    </location>
</feature>
<evidence type="ECO:0000313" key="3">
    <source>
        <dbReference type="Proteomes" id="UP001392437"/>
    </source>
</evidence>
<protein>
    <submittedName>
        <fullName evidence="2">Uncharacterized protein</fullName>
    </submittedName>
</protein>